<comment type="caution">
    <text evidence="5">The sequence shown here is derived from an EMBL/GenBank/DDBJ whole genome shotgun (WGS) entry which is preliminary data.</text>
</comment>
<dbReference type="SUPFAM" id="SSF53850">
    <property type="entry name" value="Periplasmic binding protein-like II"/>
    <property type="match status" value="1"/>
</dbReference>
<dbReference type="EMBL" id="MFFF01000004">
    <property type="protein sequence ID" value="OGF00032.1"/>
    <property type="molecule type" value="Genomic_DNA"/>
</dbReference>
<dbReference type="InterPro" id="IPR039424">
    <property type="entry name" value="SBP_5"/>
</dbReference>
<dbReference type="Pfam" id="PF00496">
    <property type="entry name" value="SBP_bac_5"/>
    <property type="match status" value="1"/>
</dbReference>
<dbReference type="PANTHER" id="PTHR30290">
    <property type="entry name" value="PERIPLASMIC BINDING COMPONENT OF ABC TRANSPORTER"/>
    <property type="match status" value="1"/>
</dbReference>
<keyword evidence="2" id="KW-0813">Transport</keyword>
<evidence type="ECO:0000256" key="3">
    <source>
        <dbReference type="ARBA" id="ARBA00022729"/>
    </source>
</evidence>
<comment type="similarity">
    <text evidence="1">Belongs to the bacterial solute-binding protein 5 family.</text>
</comment>
<dbReference type="AlphaFoldDB" id="A0A1F5QCV2"/>
<dbReference type="Gene3D" id="3.90.76.10">
    <property type="entry name" value="Dipeptide-binding Protein, Domain 1"/>
    <property type="match status" value="1"/>
</dbReference>
<dbReference type="Gene3D" id="3.40.190.10">
    <property type="entry name" value="Periplasmic binding protein-like II"/>
    <property type="match status" value="1"/>
</dbReference>
<evidence type="ECO:0000259" key="4">
    <source>
        <dbReference type="Pfam" id="PF00496"/>
    </source>
</evidence>
<sequence>MLSRLKNYWNRFSRVEKKLLLLLFAVLAGSFIAYESYARKHMDLAPKIGGEYVEGLVGQPQRINPLLAPANNVDLDLARIVYSGLLKFDKNLNIAPDLAESLPVVSADGREYTVRLRDNVFWHGKDKQKVTADDVVFTFRTIQNADYQSPLRLSWNRVGVEKIDDRTVRFITRELSATFIANLTVGIMPRYIWEGVPAASFALSKFNLEPVGSGPYQVAEIKRGSSGEIRSLSLERNKKYHLGEPYIDTLTFRFYETTDEIIDAYHSRDISGLGYEPFDRGLFIEAKKKLQQIKLELPQYQAVFINDVKNPAPLGDARVRTALAKSVDKKKIISEVYAGQSSEAYGPILPGHLGYHEQIPGAPMNIYDVEAAKVLLDQAGWIADETGFRKDNQGRYITLSLVTNDFTPNIRAAEMLKQMWESIGVKIILSIQTTIDLEEKYIKPRNYELLLFSENVGADPDPYPFWHSSQRRDPGLNLTTFSNQQVDQLLVEGRSNGDPAARAAKYKQFQEIFVGVVPAIFLSRSQYVYNVTTNTKGINLTTVVTPADRFADVHEWYIETKRIKK</sequence>
<dbReference type="GO" id="GO:0043190">
    <property type="term" value="C:ATP-binding cassette (ABC) transporter complex"/>
    <property type="evidence" value="ECO:0007669"/>
    <property type="project" value="InterPro"/>
</dbReference>
<dbReference type="Gene3D" id="3.10.105.10">
    <property type="entry name" value="Dipeptide-binding Protein, Domain 3"/>
    <property type="match status" value="1"/>
</dbReference>
<dbReference type="GO" id="GO:0042597">
    <property type="term" value="C:periplasmic space"/>
    <property type="evidence" value="ECO:0007669"/>
    <property type="project" value="UniProtKB-ARBA"/>
</dbReference>
<accession>A0A1F5QCV2</accession>
<evidence type="ECO:0000256" key="2">
    <source>
        <dbReference type="ARBA" id="ARBA00022448"/>
    </source>
</evidence>
<evidence type="ECO:0000313" key="6">
    <source>
        <dbReference type="Proteomes" id="UP000177235"/>
    </source>
</evidence>
<dbReference type="GO" id="GO:0015833">
    <property type="term" value="P:peptide transport"/>
    <property type="evidence" value="ECO:0007669"/>
    <property type="project" value="TreeGrafter"/>
</dbReference>
<dbReference type="PANTHER" id="PTHR30290:SF9">
    <property type="entry name" value="OLIGOPEPTIDE-BINDING PROTEIN APPA"/>
    <property type="match status" value="1"/>
</dbReference>
<organism evidence="5 6">
    <name type="scientific">Candidatus Doudnabacteria bacterium RIFCSPLOWO2_02_FULL_48_13</name>
    <dbReference type="NCBI Taxonomy" id="1817845"/>
    <lineage>
        <taxon>Bacteria</taxon>
        <taxon>Candidatus Doudnaibacteriota</taxon>
    </lineage>
</organism>
<proteinExistence type="inferred from homology"/>
<feature type="domain" description="Solute-binding protein family 5" evidence="4">
    <location>
        <begin position="94"/>
        <end position="468"/>
    </location>
</feature>
<name>A0A1F5QCV2_9BACT</name>
<dbReference type="GO" id="GO:1904680">
    <property type="term" value="F:peptide transmembrane transporter activity"/>
    <property type="evidence" value="ECO:0007669"/>
    <property type="project" value="TreeGrafter"/>
</dbReference>
<evidence type="ECO:0000313" key="5">
    <source>
        <dbReference type="EMBL" id="OGF00032.1"/>
    </source>
</evidence>
<dbReference type="InterPro" id="IPR000914">
    <property type="entry name" value="SBP_5_dom"/>
</dbReference>
<reference evidence="5 6" key="1">
    <citation type="journal article" date="2016" name="Nat. Commun.">
        <title>Thousands of microbial genomes shed light on interconnected biogeochemical processes in an aquifer system.</title>
        <authorList>
            <person name="Anantharaman K."/>
            <person name="Brown C.T."/>
            <person name="Hug L.A."/>
            <person name="Sharon I."/>
            <person name="Castelle C.J."/>
            <person name="Probst A.J."/>
            <person name="Thomas B.C."/>
            <person name="Singh A."/>
            <person name="Wilkins M.J."/>
            <person name="Karaoz U."/>
            <person name="Brodie E.L."/>
            <person name="Williams K.H."/>
            <person name="Hubbard S.S."/>
            <person name="Banfield J.F."/>
        </authorList>
    </citation>
    <scope>NUCLEOTIDE SEQUENCE [LARGE SCALE GENOMIC DNA]</scope>
</reference>
<evidence type="ECO:0000256" key="1">
    <source>
        <dbReference type="ARBA" id="ARBA00005695"/>
    </source>
</evidence>
<keyword evidence="3" id="KW-0732">Signal</keyword>
<dbReference type="Proteomes" id="UP000177235">
    <property type="component" value="Unassembled WGS sequence"/>
</dbReference>
<gene>
    <name evidence="5" type="ORF">A3J05_02955</name>
</gene>
<dbReference type="PIRSF" id="PIRSF002741">
    <property type="entry name" value="MppA"/>
    <property type="match status" value="1"/>
</dbReference>
<protein>
    <recommendedName>
        <fullName evidence="4">Solute-binding protein family 5 domain-containing protein</fullName>
    </recommendedName>
</protein>
<dbReference type="InterPro" id="IPR030678">
    <property type="entry name" value="Peptide/Ni-bd"/>
</dbReference>